<feature type="transmembrane region" description="Helical" evidence="1">
    <location>
        <begin position="109"/>
        <end position="134"/>
    </location>
</feature>
<organism evidence="2 3">
    <name type="scientific">Paenibacillus oryzae</name>
    <dbReference type="NCBI Taxonomy" id="1844972"/>
    <lineage>
        <taxon>Bacteria</taxon>
        <taxon>Bacillati</taxon>
        <taxon>Bacillota</taxon>
        <taxon>Bacilli</taxon>
        <taxon>Bacillales</taxon>
        <taxon>Paenibacillaceae</taxon>
        <taxon>Paenibacillus</taxon>
    </lineage>
</organism>
<keyword evidence="1" id="KW-0812">Transmembrane</keyword>
<proteinExistence type="predicted"/>
<protein>
    <recommendedName>
        <fullName evidence="4">ABC transporter permease</fullName>
    </recommendedName>
</protein>
<keyword evidence="1" id="KW-1133">Transmembrane helix</keyword>
<keyword evidence="1" id="KW-0472">Membrane</keyword>
<reference evidence="2 3" key="1">
    <citation type="submission" date="2016-05" db="EMBL/GenBank/DDBJ databases">
        <title>Paenibacillus oryzae. sp. nov., isolated from the rice root.</title>
        <authorList>
            <person name="Zhang J."/>
            <person name="Zhang X."/>
        </authorList>
    </citation>
    <scope>NUCLEOTIDE SEQUENCE [LARGE SCALE GENOMIC DNA]</scope>
    <source>
        <strain evidence="2 3">1DrF-4</strain>
    </source>
</reference>
<dbReference type="Pfam" id="PF12679">
    <property type="entry name" value="ABC2_membrane_2"/>
    <property type="match status" value="1"/>
</dbReference>
<dbReference type="Proteomes" id="UP000092024">
    <property type="component" value="Unassembled WGS sequence"/>
</dbReference>
<gene>
    <name evidence="2" type="ORF">A7K91_24965</name>
</gene>
<feature type="transmembrane region" description="Helical" evidence="1">
    <location>
        <begin position="146"/>
        <end position="168"/>
    </location>
</feature>
<sequence>MFGKELLELVRSLKLIWVPIVFIALGIMQPVTSYYMPVILEKAGNLPDGSVIEIPLPTGAQVMAETLAQFGSLGALVIVLVFMGTVSSERNSGAVSMILVKPVSPASYLVSKWGAMLLLSSLSLLAGYGAAWYYTGFLIEAVAFKAVLSSFLLYELWLLVLLTLTLLLSTALRSAAGAAFAALGAGAVLSLLSNLFPKYAGWLPGALPGFARQAVMGSLEWSSRFGACLVATVMLLAALVLLANILLRRAAAID</sequence>
<evidence type="ECO:0000313" key="2">
    <source>
        <dbReference type="EMBL" id="OBR63297.1"/>
    </source>
</evidence>
<feature type="transmembrane region" description="Helical" evidence="1">
    <location>
        <begin position="67"/>
        <end position="88"/>
    </location>
</feature>
<comment type="caution">
    <text evidence="2">The sequence shown here is derived from an EMBL/GenBank/DDBJ whole genome shotgun (WGS) entry which is preliminary data.</text>
</comment>
<dbReference type="GO" id="GO:0005886">
    <property type="term" value="C:plasma membrane"/>
    <property type="evidence" value="ECO:0007669"/>
    <property type="project" value="UniProtKB-SubCell"/>
</dbReference>
<feature type="transmembrane region" description="Helical" evidence="1">
    <location>
        <begin position="12"/>
        <end position="31"/>
    </location>
</feature>
<feature type="transmembrane region" description="Helical" evidence="1">
    <location>
        <begin position="175"/>
        <end position="196"/>
    </location>
</feature>
<keyword evidence="3" id="KW-1185">Reference proteome</keyword>
<dbReference type="EMBL" id="LYPA01000074">
    <property type="protein sequence ID" value="OBR63297.1"/>
    <property type="molecule type" value="Genomic_DNA"/>
</dbReference>
<dbReference type="AlphaFoldDB" id="A0A1A5YCH7"/>
<name>A0A1A5YCH7_9BACL</name>
<evidence type="ECO:0008006" key="4">
    <source>
        <dbReference type="Google" id="ProtNLM"/>
    </source>
</evidence>
<dbReference type="STRING" id="1844972.A7K91_24965"/>
<feature type="transmembrane region" description="Helical" evidence="1">
    <location>
        <begin position="224"/>
        <end position="247"/>
    </location>
</feature>
<accession>A0A1A5YCH7</accession>
<evidence type="ECO:0000256" key="1">
    <source>
        <dbReference type="SAM" id="Phobius"/>
    </source>
</evidence>
<evidence type="ECO:0000313" key="3">
    <source>
        <dbReference type="Proteomes" id="UP000092024"/>
    </source>
</evidence>
<dbReference type="GO" id="GO:0140359">
    <property type="term" value="F:ABC-type transporter activity"/>
    <property type="evidence" value="ECO:0007669"/>
    <property type="project" value="InterPro"/>
</dbReference>